<proteinExistence type="predicted"/>
<dbReference type="PANTHER" id="PTHR39337">
    <property type="entry name" value="BLR5642 PROTEIN"/>
    <property type="match status" value="1"/>
</dbReference>
<dbReference type="AlphaFoldDB" id="A0A0W0S625"/>
<sequence>MPELFTIGHSTHSLQEFLEIVHAHQISHLVDVRTIPRSRTVPWFNQEELKKSLEKEKIGYTHLLKLGGLRKVNKHSINSGWRNASFRGYADYMQTNEFLAGLDELNDIIKKGHKVVIMCAEAVPWRCHRSLIADAELIRNYVVWHIMNKTTANPHQLTSFAVVNKEKNPVQIYYP</sequence>
<accession>A0A0W0S625</accession>
<dbReference type="Pfam" id="PF04343">
    <property type="entry name" value="DUF488"/>
    <property type="match status" value="1"/>
</dbReference>
<dbReference type="OrthoDB" id="9789109at2"/>
<organism evidence="1 2">
    <name type="scientific">Legionella cherrii</name>
    <dbReference type="NCBI Taxonomy" id="28084"/>
    <lineage>
        <taxon>Bacteria</taxon>
        <taxon>Pseudomonadati</taxon>
        <taxon>Pseudomonadota</taxon>
        <taxon>Gammaproteobacteria</taxon>
        <taxon>Legionellales</taxon>
        <taxon>Legionellaceae</taxon>
        <taxon>Legionella</taxon>
    </lineage>
</organism>
<name>A0A0W0S625_9GAMM</name>
<evidence type="ECO:0000313" key="1">
    <source>
        <dbReference type="EMBL" id="KTC78834.1"/>
    </source>
</evidence>
<reference evidence="1 2" key="1">
    <citation type="submission" date="2015-11" db="EMBL/GenBank/DDBJ databases">
        <title>Genomic analysis of 38 Legionella species identifies large and diverse effector repertoires.</title>
        <authorList>
            <person name="Burstein D."/>
            <person name="Amaro F."/>
            <person name="Zusman T."/>
            <person name="Lifshitz Z."/>
            <person name="Cohen O."/>
            <person name="Gilbert J.A."/>
            <person name="Pupko T."/>
            <person name="Shuman H.A."/>
            <person name="Segal G."/>
        </authorList>
    </citation>
    <scope>NUCLEOTIDE SEQUENCE [LARGE SCALE GENOMIC DNA]</scope>
    <source>
        <strain evidence="1 2">ORW</strain>
    </source>
</reference>
<protein>
    <recommendedName>
        <fullName evidence="3">DNA repair protein</fullName>
    </recommendedName>
</protein>
<evidence type="ECO:0000313" key="2">
    <source>
        <dbReference type="Proteomes" id="UP000054921"/>
    </source>
</evidence>
<dbReference type="PIRSF" id="PIRSF024492">
    <property type="entry name" value="UCP024492"/>
    <property type="match status" value="1"/>
</dbReference>
<dbReference type="PANTHER" id="PTHR39337:SF1">
    <property type="entry name" value="BLR5642 PROTEIN"/>
    <property type="match status" value="1"/>
</dbReference>
<dbReference type="EMBL" id="LNXW01000013">
    <property type="protein sequence ID" value="KTC78834.1"/>
    <property type="molecule type" value="Genomic_DNA"/>
</dbReference>
<gene>
    <name evidence="1" type="ORF">Lche_0854</name>
</gene>
<dbReference type="STRING" id="28084.Lche_0854"/>
<evidence type="ECO:0008006" key="3">
    <source>
        <dbReference type="Google" id="ProtNLM"/>
    </source>
</evidence>
<dbReference type="InterPro" id="IPR014519">
    <property type="entry name" value="UCP024492"/>
</dbReference>
<comment type="caution">
    <text evidence="1">The sequence shown here is derived from an EMBL/GenBank/DDBJ whole genome shotgun (WGS) entry which is preliminary data.</text>
</comment>
<dbReference type="PATRIC" id="fig|28084.5.peg.924"/>
<dbReference type="InterPro" id="IPR007438">
    <property type="entry name" value="DUF488"/>
</dbReference>
<dbReference type="Proteomes" id="UP000054921">
    <property type="component" value="Unassembled WGS sequence"/>
</dbReference>
<dbReference type="RefSeq" id="WP_058387471.1">
    <property type="nucleotide sequence ID" value="NZ_LNXW01000013.1"/>
</dbReference>